<name>A0ABQ9YFV7_9EUKA</name>
<protein>
    <submittedName>
        <fullName evidence="6">Suppressor of glycerol defect protein 1</fullName>
    </submittedName>
</protein>
<feature type="region of interest" description="Disordered" evidence="4">
    <location>
        <begin position="586"/>
        <end position="617"/>
    </location>
</feature>
<comment type="subcellular location">
    <subcellularLocation>
        <location evidence="1">Nucleus</location>
    </subcellularLocation>
</comment>
<evidence type="ECO:0000256" key="2">
    <source>
        <dbReference type="ARBA" id="ARBA00006856"/>
    </source>
</evidence>
<gene>
    <name evidence="6" type="ORF">BLNAU_2443</name>
</gene>
<dbReference type="PANTHER" id="PTHR18034">
    <property type="entry name" value="CELL CYCLE CONTROL PROTEIN CWF22-RELATED"/>
    <property type="match status" value="1"/>
</dbReference>
<comment type="similarity">
    <text evidence="2">Belongs to the CWC22 family.</text>
</comment>
<comment type="caution">
    <text evidence="6">The sequence shown here is derived from an EMBL/GenBank/DDBJ whole genome shotgun (WGS) entry which is preliminary data.</text>
</comment>
<evidence type="ECO:0000259" key="5">
    <source>
        <dbReference type="PROSITE" id="PS51366"/>
    </source>
</evidence>
<feature type="region of interest" description="Disordered" evidence="4">
    <location>
        <begin position="346"/>
        <end position="368"/>
    </location>
</feature>
<dbReference type="InterPro" id="IPR003891">
    <property type="entry name" value="Initiation_fac_eIF4g_MI"/>
</dbReference>
<dbReference type="PROSITE" id="PS51366">
    <property type="entry name" value="MI"/>
    <property type="match status" value="1"/>
</dbReference>
<evidence type="ECO:0000256" key="4">
    <source>
        <dbReference type="SAM" id="MobiDB-lite"/>
    </source>
</evidence>
<dbReference type="SUPFAM" id="SSF48371">
    <property type="entry name" value="ARM repeat"/>
    <property type="match status" value="1"/>
</dbReference>
<keyword evidence="3" id="KW-0539">Nucleus</keyword>
<evidence type="ECO:0000256" key="1">
    <source>
        <dbReference type="ARBA" id="ARBA00004123"/>
    </source>
</evidence>
<dbReference type="Gene3D" id="1.25.40.180">
    <property type="match status" value="1"/>
</dbReference>
<dbReference type="EMBL" id="JARBJD010000010">
    <property type="protein sequence ID" value="KAK2962610.1"/>
    <property type="molecule type" value="Genomic_DNA"/>
</dbReference>
<dbReference type="Proteomes" id="UP001281761">
    <property type="component" value="Unassembled WGS sequence"/>
</dbReference>
<accession>A0ABQ9YFV7</accession>
<dbReference type="InterPro" id="IPR050781">
    <property type="entry name" value="CWC22_splicing_factor"/>
</dbReference>
<sequence length="638" mass="71098">METTLSNEGIRAIRGSLNKMMPNTFALFASQILEVLRDYSLGSVLQSLIPIVMKACTISQAPLKDCALFSGVFAKIHREIPGATLLVASSLLETMVQEFSPFFGDKFAEADQEHMYRSQQLCAILGSLYTYGICSSKIVYDVLELLVNPLFFSPNKATSQTTVPPIHQRGEHCVMILSIFQTTSWRLQTDTSRLSELATHFVESYNLSEPVQQSPDSDDIDDDSFRGRYLSETLLIVLLPYSSVQVTVGNARRLKSKAGKGLTMMNEMGDSITIRDVQYSVLSACGYDMSAKGKSGKGKSMSTIGDDELDVGWETLTDPEKKNRWWMVGSSYESQNVHLSLQTMSGRSVNQDEQPSPSPSDPNAVNSKTVNSLARDLRLSTGGRKAILAALMGAFDCEDACERIVRLGLKGLDARDIAAVIVECCAQERHYNPFYSYTAVLVCKHHRSHVRSFTNVLHDFITELKDGEQRRTHHIAMLTALLICEGGVPLSVVVHCAASGDAEDDKDSQQWAQLAPKTPDKMAFALICLGSMCTQTSLDGAREAVRKAPDGVRDWAVWFVRTELTKRRQKTALALVKLMKLFEEEGGEEKEEEDIPKKKKRSESEKPDKIDKEARRRKVEEMVEKMEKGWKKVFGVRA</sequence>
<organism evidence="6 7">
    <name type="scientific">Blattamonas nauphoetae</name>
    <dbReference type="NCBI Taxonomy" id="2049346"/>
    <lineage>
        <taxon>Eukaryota</taxon>
        <taxon>Metamonada</taxon>
        <taxon>Preaxostyla</taxon>
        <taxon>Oxymonadida</taxon>
        <taxon>Blattamonas</taxon>
    </lineage>
</organism>
<feature type="compositionally biased region" description="Basic and acidic residues" evidence="4">
    <location>
        <begin position="602"/>
        <end position="617"/>
    </location>
</feature>
<evidence type="ECO:0000313" key="7">
    <source>
        <dbReference type="Proteomes" id="UP001281761"/>
    </source>
</evidence>
<evidence type="ECO:0000256" key="3">
    <source>
        <dbReference type="ARBA" id="ARBA00023242"/>
    </source>
</evidence>
<dbReference type="PANTHER" id="PTHR18034:SF4">
    <property type="entry name" value="NUCLEOLAR MIF4G DOMAIN-CONTAINING PROTEIN 1"/>
    <property type="match status" value="1"/>
</dbReference>
<keyword evidence="7" id="KW-1185">Reference proteome</keyword>
<dbReference type="SMART" id="SM00544">
    <property type="entry name" value="MA3"/>
    <property type="match status" value="1"/>
</dbReference>
<dbReference type="Pfam" id="PF02847">
    <property type="entry name" value="MA3"/>
    <property type="match status" value="1"/>
</dbReference>
<dbReference type="InterPro" id="IPR016024">
    <property type="entry name" value="ARM-type_fold"/>
</dbReference>
<feature type="domain" description="MI" evidence="5">
    <location>
        <begin position="382"/>
        <end position="498"/>
    </location>
</feature>
<reference evidence="6 7" key="1">
    <citation type="journal article" date="2022" name="bioRxiv">
        <title>Genomics of Preaxostyla Flagellates Illuminates Evolutionary Transitions and the Path Towards Mitochondrial Loss.</title>
        <authorList>
            <person name="Novak L.V.F."/>
            <person name="Treitli S.C."/>
            <person name="Pyrih J."/>
            <person name="Halakuc P."/>
            <person name="Pipaliya S.V."/>
            <person name="Vacek V."/>
            <person name="Brzon O."/>
            <person name="Soukal P."/>
            <person name="Eme L."/>
            <person name="Dacks J.B."/>
            <person name="Karnkowska A."/>
            <person name="Elias M."/>
            <person name="Hampl V."/>
        </authorList>
    </citation>
    <scope>NUCLEOTIDE SEQUENCE [LARGE SCALE GENOMIC DNA]</scope>
    <source>
        <strain evidence="6">NAU3</strain>
        <tissue evidence="6">Gut</tissue>
    </source>
</reference>
<proteinExistence type="inferred from homology"/>
<evidence type="ECO:0000313" key="6">
    <source>
        <dbReference type="EMBL" id="KAK2962610.1"/>
    </source>
</evidence>